<keyword evidence="7 13" id="KW-1133">Transmembrane helix</keyword>
<dbReference type="SUPFAM" id="SSF47027">
    <property type="entry name" value="Acyl-CoA binding protein"/>
    <property type="match status" value="1"/>
</dbReference>
<dbReference type="PROSITE" id="PS51847">
    <property type="entry name" value="SMP"/>
    <property type="match status" value="1"/>
</dbReference>
<evidence type="ECO:0000259" key="14">
    <source>
        <dbReference type="PROSITE" id="PS50004"/>
    </source>
</evidence>
<dbReference type="InterPro" id="IPR035892">
    <property type="entry name" value="C2_domain_sf"/>
</dbReference>
<dbReference type="InterPro" id="IPR000008">
    <property type="entry name" value="C2_dom"/>
</dbReference>
<keyword evidence="10 13" id="KW-0472">Membrane</keyword>
<gene>
    <name evidence="17" type="ORF">DSTB1V02_LOCUS8004</name>
</gene>
<feature type="compositionally biased region" description="Polar residues" evidence="12">
    <location>
        <begin position="1052"/>
        <end position="1061"/>
    </location>
</feature>
<dbReference type="PANTHER" id="PTHR45761:SF1">
    <property type="entry name" value="EXTENDED SYNAPTOTAGMIN-LIKE PROTEIN 2, ISOFORM C"/>
    <property type="match status" value="1"/>
</dbReference>
<dbReference type="Pfam" id="PF17047">
    <property type="entry name" value="SMP_LBD"/>
    <property type="match status" value="1"/>
</dbReference>
<organism evidence="17">
    <name type="scientific">Darwinula stevensoni</name>
    <dbReference type="NCBI Taxonomy" id="69355"/>
    <lineage>
        <taxon>Eukaryota</taxon>
        <taxon>Metazoa</taxon>
        <taxon>Ecdysozoa</taxon>
        <taxon>Arthropoda</taxon>
        <taxon>Crustacea</taxon>
        <taxon>Oligostraca</taxon>
        <taxon>Ostracoda</taxon>
        <taxon>Podocopa</taxon>
        <taxon>Podocopida</taxon>
        <taxon>Darwinulocopina</taxon>
        <taxon>Darwinuloidea</taxon>
        <taxon>Darwinulidae</taxon>
        <taxon>Darwinula</taxon>
    </lineage>
</organism>
<feature type="coiled-coil region" evidence="11">
    <location>
        <begin position="280"/>
        <end position="307"/>
    </location>
</feature>
<dbReference type="PANTHER" id="PTHR45761">
    <property type="entry name" value="EXTENDED SYNAPTOTAGMIN-LIKE PROTEIN 2, ISOFORM C"/>
    <property type="match status" value="1"/>
</dbReference>
<evidence type="ECO:0000256" key="10">
    <source>
        <dbReference type="ARBA" id="ARBA00023136"/>
    </source>
</evidence>
<dbReference type="Pfam" id="PF00168">
    <property type="entry name" value="C2"/>
    <property type="match status" value="3"/>
</dbReference>
<feature type="region of interest" description="Disordered" evidence="12">
    <location>
        <begin position="1035"/>
        <end position="1073"/>
    </location>
</feature>
<reference evidence="17" key="1">
    <citation type="submission" date="2020-11" db="EMBL/GenBank/DDBJ databases">
        <authorList>
            <person name="Tran Van P."/>
        </authorList>
    </citation>
    <scope>NUCLEOTIDE SEQUENCE</scope>
</reference>
<protein>
    <submittedName>
        <fullName evidence="17">Uncharacterized protein</fullName>
    </submittedName>
</protein>
<keyword evidence="3 13" id="KW-0812">Transmembrane</keyword>
<dbReference type="InterPro" id="IPR014352">
    <property type="entry name" value="FERM/acyl-CoA-bd_prot_sf"/>
</dbReference>
<dbReference type="CDD" id="cd00435">
    <property type="entry name" value="ACBP"/>
    <property type="match status" value="1"/>
</dbReference>
<dbReference type="GO" id="GO:0008429">
    <property type="term" value="F:phosphatidylethanolamine binding"/>
    <property type="evidence" value="ECO:0007669"/>
    <property type="project" value="TreeGrafter"/>
</dbReference>
<evidence type="ECO:0000256" key="13">
    <source>
        <dbReference type="SAM" id="Phobius"/>
    </source>
</evidence>
<dbReference type="FunFam" id="2.60.40.150:FF:000155">
    <property type="entry name" value="extended synaptotagmin-2 isoform X1"/>
    <property type="match status" value="1"/>
</dbReference>
<keyword evidence="4" id="KW-0479">Metal-binding</keyword>
<feature type="transmembrane region" description="Helical" evidence="13">
    <location>
        <begin position="312"/>
        <end position="337"/>
    </location>
</feature>
<sequence length="1253" mass="141200">SKSERKLRGQQVTSGTPDKNLQSLNFTDREYSIRRPSDHNMLAIPSLMPCPSRSNSASAKSSLLTSFRDSLLWSILRFSEVICEETSLEEKFDAAVKVIRNLPKDGPYQPSSDMQLRFYGLFKQATEGPCNKPQPSFWQVVNRAKWDAWKGMSSMSKEDAMLQYVEELKKVVETMPLTEDVSDFVSVASPLMDIIEDASREDDGSVSDDTSDTKGESKGDSPQMRASMLEDPYTYDSGSDTEDFHDTQTATQVPRLEIYQDRQVPGPRSNTHSKTGEELKNRLQDILMQLEANAQHLERIERLIKQRAEKELVAFLWILFLQCGILHLVALNCAHSLPSCSFQEALAEMTPPILAVCHCGSSLIYAFGTFSEDNGSETGRRRDMGAKQLLFHFLGGLVSSGIIYCLGRFHFSPAWILASLGFGALLRYNKQQRHKRLDFSQMLATTDEKELIVTCLKELPSWVLFPDVERAEWLNTMIIRMWPFIGHYVKDMIETSIQPQVQETLKAYKLPGFRFTKTILGNVPPRIGGVKSFKQMLSRDEIVFDLEVIYAGDCKFECMVRGVTIGVNDLKLRGFMRVVLKPLVKTHPIIGGIQAYFLNPPELDFDLTNFANVLDFPGFSDLVRTTVMQQICSFIVIPNKFSMSMAPDVPLVSLKLPLPRGVLRIHLVEAKNLVKKDIGILGMGKSDPYAVISVGAHQFKTKVISNTVNPFWDYVCEADVESVDGQKVQLQLWDFDPGFPGSQNDDALGRIQMDIADIAERGHLDTWVRVQEAKTGQVHLVLDWLELSEDPHDLAEPLDGRALSNHPDPKVILSVGTQKEMSAVSLRTCSPVWEECFMFFIKGLESQNFVLKIEDAKSAKQLGNVTIQLPLLLKEEHLQLFQQKFHLSNALPDSAVTLTLRLSLLKHGKMTSREATKIKTEEERKPGPLEFGYQDSQFLKPEAIAIGGTRVHMPEDQAKKKKSIRGYTWHKDQEQVQSRSTPCSPGEWLTQRTKKRLRVIHEHNVAGISNDTSIPSLPPPSPTMPKVEVMGIPEPLKPSDTQPVSIPPPSPNLSHRASTPGNLRGSHKYRGPPSLDEMVSSTVLPATHAIDLDNRSMTEVLRRKQGEEEGDFHLGRIQVSVRYASHKNKLVVVIHRCSNLPMEDEVEKPDPYVKLYLLPDRSSKLKTGHQKDEQFPIYDETFEYPLSAAEVKHRTLELQVISKKGKMAKLFGKMPILGMLRIPLSNVAEGEEGKIVAHWFDLEPPQADYDKDK</sequence>
<evidence type="ECO:0000256" key="8">
    <source>
        <dbReference type="ARBA" id="ARBA00023055"/>
    </source>
</evidence>
<dbReference type="GO" id="GO:0005509">
    <property type="term" value="F:calcium ion binding"/>
    <property type="evidence" value="ECO:0007669"/>
    <property type="project" value="TreeGrafter"/>
</dbReference>
<dbReference type="GO" id="GO:0005789">
    <property type="term" value="C:endoplasmic reticulum membrane"/>
    <property type="evidence" value="ECO:0007669"/>
    <property type="project" value="TreeGrafter"/>
</dbReference>
<dbReference type="OrthoDB" id="1029639at2759"/>
<keyword evidence="8" id="KW-0445">Lipid transport</keyword>
<evidence type="ECO:0000259" key="16">
    <source>
        <dbReference type="PROSITE" id="PS51847"/>
    </source>
</evidence>
<dbReference type="InterPro" id="IPR000582">
    <property type="entry name" value="Acyl-CoA-binding_protein"/>
</dbReference>
<dbReference type="AlphaFoldDB" id="A0A7R8XEB9"/>
<evidence type="ECO:0000256" key="6">
    <source>
        <dbReference type="ARBA" id="ARBA00022837"/>
    </source>
</evidence>
<dbReference type="FunFam" id="1.20.80.10:FF:000010">
    <property type="entry name" value="Acyl-CoA-binding domain-containing protein 5"/>
    <property type="match status" value="1"/>
</dbReference>
<dbReference type="EMBL" id="CAJPEV010001734">
    <property type="protein sequence ID" value="CAG0894100.1"/>
    <property type="molecule type" value="Genomic_DNA"/>
</dbReference>
<dbReference type="PROSITE" id="PS50004">
    <property type="entry name" value="C2"/>
    <property type="match status" value="2"/>
</dbReference>
<dbReference type="InterPro" id="IPR039010">
    <property type="entry name" value="Synaptotagmin_SMP"/>
</dbReference>
<dbReference type="EMBL" id="LR901251">
    <property type="protein sequence ID" value="CAD7248184.1"/>
    <property type="molecule type" value="Genomic_DNA"/>
</dbReference>
<keyword evidence="2" id="KW-0813">Transport</keyword>
<proteinExistence type="predicted"/>
<dbReference type="Gene3D" id="1.20.80.10">
    <property type="match status" value="1"/>
</dbReference>
<dbReference type="CDD" id="cd21670">
    <property type="entry name" value="SMP_ESyt"/>
    <property type="match status" value="1"/>
</dbReference>
<feature type="region of interest" description="Disordered" evidence="12">
    <location>
        <begin position="196"/>
        <end position="276"/>
    </location>
</feature>
<evidence type="ECO:0000313" key="18">
    <source>
        <dbReference type="Proteomes" id="UP000677054"/>
    </source>
</evidence>
<dbReference type="Pfam" id="PF00887">
    <property type="entry name" value="ACBP"/>
    <property type="match status" value="1"/>
</dbReference>
<accession>A0A7R8XEB9</accession>
<evidence type="ECO:0000256" key="2">
    <source>
        <dbReference type="ARBA" id="ARBA00022448"/>
    </source>
</evidence>
<keyword evidence="18" id="KW-1185">Reference proteome</keyword>
<evidence type="ECO:0000256" key="4">
    <source>
        <dbReference type="ARBA" id="ARBA00022723"/>
    </source>
</evidence>
<feature type="transmembrane region" description="Helical" evidence="13">
    <location>
        <begin position="349"/>
        <end position="368"/>
    </location>
</feature>
<dbReference type="Proteomes" id="UP000677054">
    <property type="component" value="Unassembled WGS sequence"/>
</dbReference>
<dbReference type="Gene3D" id="2.60.40.150">
    <property type="entry name" value="C2 domain"/>
    <property type="match status" value="3"/>
</dbReference>
<keyword evidence="11" id="KW-0175">Coiled coil</keyword>
<comment type="subcellular location">
    <subcellularLocation>
        <location evidence="1">Membrane</location>
    </subcellularLocation>
</comment>
<feature type="domain" description="C2" evidence="14">
    <location>
        <begin position="1113"/>
        <end position="1240"/>
    </location>
</feature>
<dbReference type="PRINTS" id="PR00689">
    <property type="entry name" value="ACOABINDINGP"/>
</dbReference>
<dbReference type="GO" id="GO:0005544">
    <property type="term" value="F:calcium-dependent phospholipid binding"/>
    <property type="evidence" value="ECO:0007669"/>
    <property type="project" value="TreeGrafter"/>
</dbReference>
<feature type="domain" description="SMP-LTD" evidence="16">
    <location>
        <begin position="467"/>
        <end position="646"/>
    </location>
</feature>
<evidence type="ECO:0000256" key="9">
    <source>
        <dbReference type="ARBA" id="ARBA00023121"/>
    </source>
</evidence>
<dbReference type="InterPro" id="IPR051634">
    <property type="entry name" value="Extended_Synaptotagmin"/>
</dbReference>
<dbReference type="SUPFAM" id="SSF49562">
    <property type="entry name" value="C2 domain (Calcium/lipid-binding domain, CaLB)"/>
    <property type="match status" value="3"/>
</dbReference>
<evidence type="ECO:0000313" key="17">
    <source>
        <dbReference type="EMBL" id="CAD7248184.1"/>
    </source>
</evidence>
<evidence type="ECO:0000256" key="12">
    <source>
        <dbReference type="SAM" id="MobiDB-lite"/>
    </source>
</evidence>
<evidence type="ECO:0000256" key="7">
    <source>
        <dbReference type="ARBA" id="ARBA00022989"/>
    </source>
</evidence>
<feature type="transmembrane region" description="Helical" evidence="13">
    <location>
        <begin position="389"/>
        <end position="406"/>
    </location>
</feature>
<dbReference type="GO" id="GO:0000062">
    <property type="term" value="F:fatty-acyl-CoA binding"/>
    <property type="evidence" value="ECO:0007669"/>
    <property type="project" value="InterPro"/>
</dbReference>
<evidence type="ECO:0000256" key="11">
    <source>
        <dbReference type="SAM" id="Coils"/>
    </source>
</evidence>
<dbReference type="InterPro" id="IPR031468">
    <property type="entry name" value="SMP_LBD"/>
</dbReference>
<dbReference type="GO" id="GO:0035091">
    <property type="term" value="F:phosphatidylinositol binding"/>
    <property type="evidence" value="ECO:0007669"/>
    <property type="project" value="TreeGrafter"/>
</dbReference>
<feature type="domain" description="ACB" evidence="15">
    <location>
        <begin position="88"/>
        <end position="177"/>
    </location>
</feature>
<dbReference type="SMART" id="SM00239">
    <property type="entry name" value="C2"/>
    <property type="match status" value="3"/>
</dbReference>
<evidence type="ECO:0000259" key="15">
    <source>
        <dbReference type="PROSITE" id="PS51228"/>
    </source>
</evidence>
<feature type="region of interest" description="Disordered" evidence="12">
    <location>
        <begin position="1"/>
        <end position="22"/>
    </location>
</feature>
<feature type="compositionally biased region" description="Polar residues" evidence="12">
    <location>
        <begin position="10"/>
        <end position="22"/>
    </location>
</feature>
<keyword evidence="5" id="KW-0677">Repeat</keyword>
<dbReference type="InterPro" id="IPR035984">
    <property type="entry name" value="Acyl-CoA-binding_sf"/>
</dbReference>
<evidence type="ECO:0000256" key="5">
    <source>
        <dbReference type="ARBA" id="ARBA00022737"/>
    </source>
</evidence>
<dbReference type="PROSITE" id="PS51228">
    <property type="entry name" value="ACB_2"/>
    <property type="match status" value="1"/>
</dbReference>
<evidence type="ECO:0000256" key="3">
    <source>
        <dbReference type="ARBA" id="ARBA00022692"/>
    </source>
</evidence>
<dbReference type="GO" id="GO:0019915">
    <property type="term" value="P:lipid storage"/>
    <property type="evidence" value="ECO:0007669"/>
    <property type="project" value="UniProtKB-ARBA"/>
</dbReference>
<name>A0A7R8XEB9_9CRUS</name>
<feature type="domain" description="C2" evidence="14">
    <location>
        <begin position="646"/>
        <end position="768"/>
    </location>
</feature>
<dbReference type="GO" id="GO:0006869">
    <property type="term" value="P:lipid transport"/>
    <property type="evidence" value="ECO:0007669"/>
    <property type="project" value="UniProtKB-KW"/>
</dbReference>
<feature type="non-terminal residue" evidence="17">
    <location>
        <position position="1"/>
    </location>
</feature>
<keyword evidence="6" id="KW-0106">Calcium</keyword>
<keyword evidence="9" id="KW-0446">Lipid-binding</keyword>
<evidence type="ECO:0000256" key="1">
    <source>
        <dbReference type="ARBA" id="ARBA00004370"/>
    </source>
</evidence>
<dbReference type="GO" id="GO:0031210">
    <property type="term" value="F:phosphatidylcholine binding"/>
    <property type="evidence" value="ECO:0007669"/>
    <property type="project" value="TreeGrafter"/>
</dbReference>